<dbReference type="Pfam" id="PF11380">
    <property type="entry name" value="Stealth_CR2"/>
    <property type="match status" value="2"/>
</dbReference>
<organism evidence="6 7">
    <name type="scientific">Anaeromyces robustus</name>
    <dbReference type="NCBI Taxonomy" id="1754192"/>
    <lineage>
        <taxon>Eukaryota</taxon>
        <taxon>Fungi</taxon>
        <taxon>Fungi incertae sedis</taxon>
        <taxon>Chytridiomycota</taxon>
        <taxon>Chytridiomycota incertae sedis</taxon>
        <taxon>Neocallimastigomycetes</taxon>
        <taxon>Neocallimastigales</taxon>
        <taxon>Neocallimastigaceae</taxon>
        <taxon>Anaeromyces</taxon>
    </lineage>
</organism>
<dbReference type="STRING" id="1754192.A0A1Y1VRG0"/>
<evidence type="ECO:0000313" key="6">
    <source>
        <dbReference type="EMBL" id="ORX63870.1"/>
    </source>
</evidence>
<keyword evidence="3" id="KW-0812">Transmembrane</keyword>
<feature type="domain" description="Stealth protein CR2 conserved region 2" evidence="4">
    <location>
        <begin position="492"/>
        <end position="597"/>
    </location>
</feature>
<comment type="similarity">
    <text evidence="1">Belongs to the stealth family.</text>
</comment>
<dbReference type="OrthoDB" id="2126793at2759"/>
<sequence length="803" mass="97659">MVKLLRRRKIIILIKRRNAIIYIPLIFIFLSFYHFNKKIKLQNYDVNDYSKYSDENEFNDVDEVILEIEQNEDNNFNGNDFVIEKYENNNNNKLNLHYYGNGNGNRNENHLKMLENEIDYNYRYKGEDLEPEWEWVKNISIVYTWVDGSDINYIDLKSKYNSGYRNVTSYERSADELRYSLRSLEKYLPWHHGTIYIVTTQQIPLWLNIEHPRIKMIYHNEIIPEHIYPTFDFNTIELFLDKIPGITERFIYFKDNLFLNNYIHPSFFFTSHNFYPKIYQRNIPDLSQEKIEKIIVENKNDEINEATKYFTRQLIREYFDPEFQYHDLFYMCHTFYRDLFEPFRQLFKKELLNNITDRLRNPYKYQIIYLYQTFLQYASQHKEFPQKFGGQGKVQKFNYNLNDDANSKNKDNKINNSEITITQGKILIPNRTIEKYSYKIIPAIIGDTFIRYGGITNNMKINQKYFDVNQWKWISEDLAFIYIIDNTEDQTSEIKGLKYSLRSINKYLKWFKGYVYIITMAEEKDEFSWLNKENTKIKIIYQNDIIPEKAYHSHNKHIIEMYLDKIPGLSERFIYLQPHHYFINNVHPQFFFNEEFYPKYNFEQPLSEKKLKYIKTKDKSFYYTYSIIMDYFSKTYINSYRYLKDAPCPLYRDLFEPSRQLYDEYVQETLNHKYPNISDFLPLYMVATYNVYGTDQPYYPEFVTGFGKIRQAKLPQLRRENKSINYYGYDITSPIISYYTIMNNIKFGKYNVRNRKIIQKIKNSSHLFVSLDLNHINNLKSNVINKIFILISSLYNEKSWFEK</sequence>
<comment type="caution">
    <text evidence="6">The sequence shown here is derived from an EMBL/GenBank/DDBJ whole genome shotgun (WGS) entry which is preliminary data.</text>
</comment>
<dbReference type="PANTHER" id="PTHR24045">
    <property type="match status" value="1"/>
</dbReference>
<keyword evidence="2" id="KW-0808">Transferase</keyword>
<dbReference type="EMBL" id="MCFG01000578">
    <property type="protein sequence ID" value="ORX63870.1"/>
    <property type="molecule type" value="Genomic_DNA"/>
</dbReference>
<feature type="domain" description="Stealth protein CR1 conserved region 1" evidence="5">
    <location>
        <begin position="139"/>
        <end position="164"/>
    </location>
</feature>
<dbReference type="InterPro" id="IPR047141">
    <property type="entry name" value="Stealth"/>
</dbReference>
<name>A0A1Y1VRG0_9FUNG</name>
<keyword evidence="3" id="KW-0472">Membrane</keyword>
<reference evidence="6 7" key="2">
    <citation type="submission" date="2016-08" db="EMBL/GenBank/DDBJ databases">
        <title>Pervasive Adenine N6-methylation of Active Genes in Fungi.</title>
        <authorList>
            <consortium name="DOE Joint Genome Institute"/>
            <person name="Mondo S.J."/>
            <person name="Dannebaum R.O."/>
            <person name="Kuo R.C."/>
            <person name="Labutti K."/>
            <person name="Haridas S."/>
            <person name="Kuo A."/>
            <person name="Salamov A."/>
            <person name="Ahrendt S.R."/>
            <person name="Lipzen A."/>
            <person name="Sullivan W."/>
            <person name="Andreopoulos W.B."/>
            <person name="Clum A."/>
            <person name="Lindquist E."/>
            <person name="Daum C."/>
            <person name="Ramamoorthy G.K."/>
            <person name="Gryganskyi A."/>
            <person name="Culley D."/>
            <person name="Magnuson J.K."/>
            <person name="James T.Y."/>
            <person name="O'Malley M.A."/>
            <person name="Stajich J.E."/>
            <person name="Spatafora J.W."/>
            <person name="Visel A."/>
            <person name="Grigoriev I.V."/>
        </authorList>
    </citation>
    <scope>NUCLEOTIDE SEQUENCE [LARGE SCALE GENOMIC DNA]</scope>
    <source>
        <strain evidence="6 7">S4</strain>
    </source>
</reference>
<gene>
    <name evidence="6" type="ORF">BCR32DRAFT_273301</name>
</gene>
<dbReference type="InterPro" id="IPR031358">
    <property type="entry name" value="Stealth_CR1"/>
</dbReference>
<dbReference type="Proteomes" id="UP000193944">
    <property type="component" value="Unassembled WGS sequence"/>
</dbReference>
<dbReference type="InterPro" id="IPR021520">
    <property type="entry name" value="Stealth_CR2"/>
</dbReference>
<evidence type="ECO:0000256" key="3">
    <source>
        <dbReference type="SAM" id="Phobius"/>
    </source>
</evidence>
<evidence type="ECO:0000256" key="1">
    <source>
        <dbReference type="ARBA" id="ARBA00007583"/>
    </source>
</evidence>
<protein>
    <recommendedName>
        <fullName evidence="8">Stealth protein CR2 conserved region 2 domain-containing protein</fullName>
    </recommendedName>
</protein>
<reference evidence="6 7" key="1">
    <citation type="submission" date="2016-08" db="EMBL/GenBank/DDBJ databases">
        <title>A Parts List for Fungal Cellulosomes Revealed by Comparative Genomics.</title>
        <authorList>
            <consortium name="DOE Joint Genome Institute"/>
            <person name="Haitjema C.H."/>
            <person name="Gilmore S.P."/>
            <person name="Henske J.K."/>
            <person name="Solomon K.V."/>
            <person name="De Groot R."/>
            <person name="Kuo A."/>
            <person name="Mondo S.J."/>
            <person name="Salamov A.A."/>
            <person name="Labutti K."/>
            <person name="Zhao Z."/>
            <person name="Chiniquy J."/>
            <person name="Barry K."/>
            <person name="Brewer H.M."/>
            <person name="Purvine S.O."/>
            <person name="Wright A.T."/>
            <person name="Boxma B."/>
            <person name="Van Alen T."/>
            <person name="Hackstein J.H."/>
            <person name="Baker S.E."/>
            <person name="Grigoriev I.V."/>
            <person name="O'Malley M.A."/>
        </authorList>
    </citation>
    <scope>NUCLEOTIDE SEQUENCE [LARGE SCALE GENOMIC DNA]</scope>
    <source>
        <strain evidence="6 7">S4</strain>
    </source>
</reference>
<dbReference type="AlphaFoldDB" id="A0A1Y1VRG0"/>
<accession>A0A1Y1VRG0</accession>
<proteinExistence type="inferred from homology"/>
<evidence type="ECO:0000256" key="2">
    <source>
        <dbReference type="ARBA" id="ARBA00022679"/>
    </source>
</evidence>
<dbReference type="GO" id="GO:0005794">
    <property type="term" value="C:Golgi apparatus"/>
    <property type="evidence" value="ECO:0007669"/>
    <property type="project" value="TreeGrafter"/>
</dbReference>
<evidence type="ECO:0008006" key="8">
    <source>
        <dbReference type="Google" id="ProtNLM"/>
    </source>
</evidence>
<feature type="domain" description="Stealth protein CR2 conserved region 2" evidence="4">
    <location>
        <begin position="172"/>
        <end position="272"/>
    </location>
</feature>
<evidence type="ECO:0000259" key="4">
    <source>
        <dbReference type="Pfam" id="PF11380"/>
    </source>
</evidence>
<evidence type="ECO:0000313" key="7">
    <source>
        <dbReference type="Proteomes" id="UP000193944"/>
    </source>
</evidence>
<dbReference type="PANTHER" id="PTHR24045:SF0">
    <property type="entry name" value="N-ACETYLGLUCOSAMINE-1-PHOSPHOTRANSFERASE SUBUNITS ALPHA_BETA"/>
    <property type="match status" value="1"/>
</dbReference>
<feature type="transmembrane region" description="Helical" evidence="3">
    <location>
        <begin position="20"/>
        <end position="36"/>
    </location>
</feature>
<keyword evidence="3" id="KW-1133">Transmembrane helix</keyword>
<keyword evidence="7" id="KW-1185">Reference proteome</keyword>
<evidence type="ECO:0000259" key="5">
    <source>
        <dbReference type="Pfam" id="PF17101"/>
    </source>
</evidence>
<dbReference type="GO" id="GO:0016772">
    <property type="term" value="F:transferase activity, transferring phosphorus-containing groups"/>
    <property type="evidence" value="ECO:0007669"/>
    <property type="project" value="InterPro"/>
</dbReference>
<dbReference type="Pfam" id="PF17101">
    <property type="entry name" value="Stealth_CR1"/>
    <property type="match status" value="1"/>
</dbReference>